<evidence type="ECO:0000256" key="7">
    <source>
        <dbReference type="ARBA" id="ARBA00023136"/>
    </source>
</evidence>
<keyword evidence="7" id="KW-0472">Membrane</keyword>
<dbReference type="GO" id="GO:0008270">
    <property type="term" value="F:zinc ion binding"/>
    <property type="evidence" value="ECO:0007669"/>
    <property type="project" value="UniProtKB-KW"/>
</dbReference>
<evidence type="ECO:0000313" key="10">
    <source>
        <dbReference type="Proteomes" id="UP000585474"/>
    </source>
</evidence>
<evidence type="ECO:0000256" key="4">
    <source>
        <dbReference type="ARBA" id="ARBA00022771"/>
    </source>
</evidence>
<proteinExistence type="predicted"/>
<name>A0A7J0EV76_9ERIC</name>
<keyword evidence="4" id="KW-0863">Zinc-finger</keyword>
<keyword evidence="10" id="KW-1185">Reference proteome</keyword>
<dbReference type="PANTHER" id="PTHR47168">
    <property type="entry name" value="RING ZINC FINGER DOMAIN SUPERFAMILY PROTEIN-RELATED"/>
    <property type="match status" value="1"/>
</dbReference>
<keyword evidence="2" id="KW-0812">Transmembrane</keyword>
<sequence length="616" mass="67026">MGSSSSRMGRNKSESRPNRTKRIISSFTCGASTSQSPSEVARDFFGALVASIRWSVLLLDVVGLQETLSGLRVFNPMKVARDFFGALVASIRWSVLLLDVVGLQETLSGLRVFNPMKTCALISTIVVCRLLFCAATRFTPILYTFCYGIQFHDSAVVSPPAASAQMEEYPDKPNCSVENLAPISDESHSAKTELSTILGSESGIDDSRTEVGASSGSSTCSFEDNFPEYGLRNVEASDASKSILERKESVFHQVIDNCNCNATASTSHEEQSYLESVANTRTGLDAAVEAEFSSNTIVSSICPDDLNPSSVAQEHRAGSSDDNHEHAVTGLNTSASGSLSMLSDSLLSLQFFGDDTDEVSVPPASGFLVSDSDQDLGNGSVLHVDAVSISSSILSSSIAEISNREARRNSRRLFWDALSRRSFGRHNDSPTIVLTAGHADDLGTHGRWLLDLSGDLHYDGVDRESEYLTRRHRRNESRYHLISEISEITQSGLDERGRHTTFCASGLHPNGTCSCDSFFMGEESSTFASISRIVLLSEALFEVLDEIHRQPLSPSPPMLSVPAPKSVVNSFPLKNHKNLLQLKVNQVMWNKYAYSMLPTCELGVILNLRLANSLSS</sequence>
<organism evidence="9 10">
    <name type="scientific">Actinidia rufa</name>
    <dbReference type="NCBI Taxonomy" id="165716"/>
    <lineage>
        <taxon>Eukaryota</taxon>
        <taxon>Viridiplantae</taxon>
        <taxon>Streptophyta</taxon>
        <taxon>Embryophyta</taxon>
        <taxon>Tracheophyta</taxon>
        <taxon>Spermatophyta</taxon>
        <taxon>Magnoliopsida</taxon>
        <taxon>eudicotyledons</taxon>
        <taxon>Gunneridae</taxon>
        <taxon>Pentapetalae</taxon>
        <taxon>asterids</taxon>
        <taxon>Ericales</taxon>
        <taxon>Actinidiaceae</taxon>
        <taxon>Actinidia</taxon>
    </lineage>
</organism>
<dbReference type="EMBL" id="BJWL01000007">
    <property type="protein sequence ID" value="GFY90365.1"/>
    <property type="molecule type" value="Genomic_DNA"/>
</dbReference>
<evidence type="ECO:0000256" key="1">
    <source>
        <dbReference type="ARBA" id="ARBA00004167"/>
    </source>
</evidence>
<evidence type="ECO:0000313" key="9">
    <source>
        <dbReference type="EMBL" id="GFY90365.1"/>
    </source>
</evidence>
<feature type="compositionally biased region" description="Basic and acidic residues" evidence="8">
    <location>
        <begin position="313"/>
        <end position="327"/>
    </location>
</feature>
<keyword evidence="5" id="KW-0862">Zinc</keyword>
<comment type="subcellular location">
    <subcellularLocation>
        <location evidence="1">Membrane</location>
        <topology evidence="1">Single-pass membrane protein</topology>
    </subcellularLocation>
</comment>
<evidence type="ECO:0000256" key="3">
    <source>
        <dbReference type="ARBA" id="ARBA00022723"/>
    </source>
</evidence>
<reference evidence="9 10" key="1">
    <citation type="submission" date="2019-07" db="EMBL/GenBank/DDBJ databases">
        <title>De Novo Assembly of kiwifruit Actinidia rufa.</title>
        <authorList>
            <person name="Sugita-Konishi S."/>
            <person name="Sato K."/>
            <person name="Mori E."/>
            <person name="Abe Y."/>
            <person name="Kisaki G."/>
            <person name="Hamano K."/>
            <person name="Suezawa K."/>
            <person name="Otani M."/>
            <person name="Fukuda T."/>
            <person name="Manabe T."/>
            <person name="Gomi K."/>
            <person name="Tabuchi M."/>
            <person name="Akimitsu K."/>
            <person name="Kataoka I."/>
        </authorList>
    </citation>
    <scope>NUCLEOTIDE SEQUENCE [LARGE SCALE GENOMIC DNA]</scope>
    <source>
        <strain evidence="10">cv. Fuchu</strain>
    </source>
</reference>
<feature type="region of interest" description="Disordered" evidence="8">
    <location>
        <begin position="308"/>
        <end position="331"/>
    </location>
</feature>
<keyword evidence="3" id="KW-0479">Metal-binding</keyword>
<gene>
    <name evidence="9" type="ORF">Acr_07g0005620</name>
</gene>
<comment type="caution">
    <text evidence="9">The sequence shown here is derived from an EMBL/GenBank/DDBJ whole genome shotgun (WGS) entry which is preliminary data.</text>
</comment>
<evidence type="ECO:0000256" key="8">
    <source>
        <dbReference type="SAM" id="MobiDB-lite"/>
    </source>
</evidence>
<dbReference type="PANTHER" id="PTHR47168:SF1">
    <property type="entry name" value="OS02G0798600 PROTEIN"/>
    <property type="match status" value="1"/>
</dbReference>
<evidence type="ECO:0000256" key="5">
    <source>
        <dbReference type="ARBA" id="ARBA00022833"/>
    </source>
</evidence>
<dbReference type="InterPro" id="IPR051653">
    <property type="entry name" value="E3_ligase_sorting_rcpt"/>
</dbReference>
<protein>
    <submittedName>
        <fullName evidence="9">Uncharacterized protein</fullName>
    </submittedName>
</protein>
<dbReference type="GO" id="GO:0016020">
    <property type="term" value="C:membrane"/>
    <property type="evidence" value="ECO:0007669"/>
    <property type="project" value="UniProtKB-SubCell"/>
</dbReference>
<evidence type="ECO:0000256" key="6">
    <source>
        <dbReference type="ARBA" id="ARBA00022989"/>
    </source>
</evidence>
<dbReference type="Proteomes" id="UP000585474">
    <property type="component" value="Unassembled WGS sequence"/>
</dbReference>
<dbReference type="OrthoDB" id="8062037at2759"/>
<dbReference type="AlphaFoldDB" id="A0A7J0EV76"/>
<evidence type="ECO:0000256" key="2">
    <source>
        <dbReference type="ARBA" id="ARBA00022692"/>
    </source>
</evidence>
<keyword evidence="6" id="KW-1133">Transmembrane helix</keyword>
<accession>A0A7J0EV76</accession>